<evidence type="ECO:0008006" key="4">
    <source>
        <dbReference type="Google" id="ProtNLM"/>
    </source>
</evidence>
<feature type="transmembrane region" description="Helical" evidence="1">
    <location>
        <begin position="168"/>
        <end position="186"/>
    </location>
</feature>
<dbReference type="Proteomes" id="UP000228945">
    <property type="component" value="Chromosome"/>
</dbReference>
<dbReference type="KEGG" id="cmb:CSW64_16975"/>
<dbReference type="EMBL" id="CP024201">
    <property type="protein sequence ID" value="ATQ43962.1"/>
    <property type="molecule type" value="Genomic_DNA"/>
</dbReference>
<feature type="transmembrane region" description="Helical" evidence="1">
    <location>
        <begin position="206"/>
        <end position="239"/>
    </location>
</feature>
<sequence>MIGLSVLYVVAGLMFALFAIGSATDRTNPRRWGNTAFWTLFAVSFLAGSWLPDVVNGLILVAMALVAGFNWMGRGQPAPQTDRAERAERWGDRLFVPALIPPIVTLAGTLWLKHVSIGGQPLVDPKQVTLISLGAGILLATATAMIMFRARPAVALSEGRRLMDSVGWAALLPQALAALGAVFAVAKVGDVIGGIATDWLPLDGPLASVCAYTLGMALFTMVMGNAFAAFPVMTAAIALPLIIGKHGGDPAIVCAIGMLSGFCGTLMTPMAANFNIVPAALLELPDRNGVIRAQIPTALILLIANTVLMYVLAFRF</sequence>
<keyword evidence="1" id="KW-1133">Transmembrane helix</keyword>
<dbReference type="InterPro" id="IPR009323">
    <property type="entry name" value="DUF979"/>
</dbReference>
<feature type="transmembrane region" description="Helical" evidence="1">
    <location>
        <begin position="251"/>
        <end position="271"/>
    </location>
</feature>
<feature type="transmembrane region" description="Helical" evidence="1">
    <location>
        <begin position="57"/>
        <end position="73"/>
    </location>
</feature>
<dbReference type="OrthoDB" id="1689651at2"/>
<keyword evidence="1" id="KW-0812">Transmembrane</keyword>
<feature type="transmembrane region" description="Helical" evidence="1">
    <location>
        <begin position="291"/>
        <end position="313"/>
    </location>
</feature>
<keyword evidence="3" id="KW-1185">Reference proteome</keyword>
<evidence type="ECO:0000313" key="2">
    <source>
        <dbReference type="EMBL" id="ATQ43962.1"/>
    </source>
</evidence>
<feature type="transmembrane region" description="Helical" evidence="1">
    <location>
        <begin position="94"/>
        <end position="112"/>
    </location>
</feature>
<organism evidence="2 3">
    <name type="scientific">Caulobacter mirabilis</name>
    <dbReference type="NCBI Taxonomy" id="69666"/>
    <lineage>
        <taxon>Bacteria</taxon>
        <taxon>Pseudomonadati</taxon>
        <taxon>Pseudomonadota</taxon>
        <taxon>Alphaproteobacteria</taxon>
        <taxon>Caulobacterales</taxon>
        <taxon>Caulobacteraceae</taxon>
        <taxon>Caulobacter</taxon>
    </lineage>
</organism>
<dbReference type="Pfam" id="PF06166">
    <property type="entry name" value="DUF979"/>
    <property type="match status" value="1"/>
</dbReference>
<keyword evidence="1" id="KW-0472">Membrane</keyword>
<feature type="transmembrane region" description="Helical" evidence="1">
    <location>
        <begin position="128"/>
        <end position="148"/>
    </location>
</feature>
<dbReference type="RefSeq" id="WP_099623210.1">
    <property type="nucleotide sequence ID" value="NZ_CP024201.1"/>
</dbReference>
<evidence type="ECO:0000313" key="3">
    <source>
        <dbReference type="Proteomes" id="UP000228945"/>
    </source>
</evidence>
<name>A0A2D2B152_9CAUL</name>
<evidence type="ECO:0000256" key="1">
    <source>
        <dbReference type="SAM" id="Phobius"/>
    </source>
</evidence>
<feature type="transmembrane region" description="Helical" evidence="1">
    <location>
        <begin position="6"/>
        <end position="23"/>
    </location>
</feature>
<proteinExistence type="predicted"/>
<gene>
    <name evidence="2" type="ORF">CSW64_16975</name>
</gene>
<accession>A0A2D2B152</accession>
<dbReference type="AlphaFoldDB" id="A0A2D2B152"/>
<protein>
    <recommendedName>
        <fullName evidence="4">Permease</fullName>
    </recommendedName>
</protein>
<reference evidence="2 3" key="1">
    <citation type="submission" date="2017-10" db="EMBL/GenBank/DDBJ databases">
        <title>Genome sequence of Caulobacter mirabilis FWC38.</title>
        <authorList>
            <person name="Fiebig A."/>
            <person name="Crosson S."/>
        </authorList>
    </citation>
    <scope>NUCLEOTIDE SEQUENCE [LARGE SCALE GENOMIC DNA]</scope>
    <source>
        <strain evidence="2 3">FWC 38</strain>
    </source>
</reference>